<dbReference type="Pfam" id="PF01735">
    <property type="entry name" value="PLA2_B"/>
    <property type="match status" value="1"/>
</dbReference>
<dbReference type="OrthoDB" id="419768at2759"/>
<dbReference type="Proteomes" id="UP000314294">
    <property type="component" value="Unassembled WGS sequence"/>
</dbReference>
<feature type="domain" description="PLA2c" evidence="4">
    <location>
        <begin position="11"/>
        <end position="281"/>
    </location>
</feature>
<dbReference type="PANTHER" id="PTHR10728">
    <property type="entry name" value="CYTOSOLIC PHOSPHOLIPASE A2"/>
    <property type="match status" value="1"/>
</dbReference>
<dbReference type="SMART" id="SM00022">
    <property type="entry name" value="PLAc"/>
    <property type="match status" value="1"/>
</dbReference>
<keyword evidence="3" id="KW-0442">Lipid degradation</keyword>
<dbReference type="InterPro" id="IPR016035">
    <property type="entry name" value="Acyl_Trfase/lysoPLipase"/>
</dbReference>
<sequence length="281" mass="30832">MRATRDSRLVADASNKLDLRFSLLLCDQEKQFRRSRRDRVMLAIKKLLALEKPGCLPSAPEEVPVIAIAGSGGGFRAMVGFSGVMKALYESGVLDCATYMSILYSHPEFPNMGLKDINAELMKRVNSNPLKLLLPQHITNYIQALWTKKASGQPVTFTDIFGMLIGETLLPARMDIKLSGIQEKIDQAQSPLPLFTCLHVKPDVSELMFAGEGSVCTPVVSVELRSICATSRLWVGPVAIPRWDSDFTLGGCGSEVSRSVFESGGRRFDPRPSPCVLEQGV</sequence>
<keyword evidence="2 3" id="KW-0443">Lipid metabolism</keyword>
<dbReference type="PROSITE" id="PS51210">
    <property type="entry name" value="PLA2C"/>
    <property type="match status" value="1"/>
</dbReference>
<dbReference type="GO" id="GO:0005509">
    <property type="term" value="F:calcium ion binding"/>
    <property type="evidence" value="ECO:0007669"/>
    <property type="project" value="TreeGrafter"/>
</dbReference>
<dbReference type="GO" id="GO:0047498">
    <property type="term" value="F:calcium-dependent phospholipase A2 activity"/>
    <property type="evidence" value="ECO:0007669"/>
    <property type="project" value="TreeGrafter"/>
</dbReference>
<name>A0A4Z2ETV7_9TELE</name>
<accession>A0A4Z2ETV7</accession>
<dbReference type="GO" id="GO:0005829">
    <property type="term" value="C:cytosol"/>
    <property type="evidence" value="ECO:0007669"/>
    <property type="project" value="TreeGrafter"/>
</dbReference>
<comment type="caution">
    <text evidence="5">The sequence shown here is derived from an EMBL/GenBank/DDBJ whole genome shotgun (WGS) entry which is preliminary data.</text>
</comment>
<dbReference type="GO" id="GO:0046475">
    <property type="term" value="P:glycerophospholipid catabolic process"/>
    <property type="evidence" value="ECO:0007669"/>
    <property type="project" value="TreeGrafter"/>
</dbReference>
<protein>
    <submittedName>
        <fullName evidence="5">Cytosolic phospholipase A2</fullName>
    </submittedName>
</protein>
<keyword evidence="6" id="KW-1185">Reference proteome</keyword>
<dbReference type="SUPFAM" id="SSF52151">
    <property type="entry name" value="FabD/lysophospholipase-like"/>
    <property type="match status" value="1"/>
</dbReference>
<evidence type="ECO:0000256" key="3">
    <source>
        <dbReference type="PROSITE-ProRule" id="PRU00555"/>
    </source>
</evidence>
<dbReference type="InterPro" id="IPR002642">
    <property type="entry name" value="LysoPLipase_cat_dom"/>
</dbReference>
<dbReference type="GO" id="GO:0005634">
    <property type="term" value="C:nucleus"/>
    <property type="evidence" value="ECO:0007669"/>
    <property type="project" value="TreeGrafter"/>
</dbReference>
<evidence type="ECO:0000256" key="2">
    <source>
        <dbReference type="ARBA" id="ARBA00023098"/>
    </source>
</evidence>
<evidence type="ECO:0000313" key="5">
    <source>
        <dbReference type="EMBL" id="TNN32229.1"/>
    </source>
</evidence>
<dbReference type="EMBL" id="SRLO01002829">
    <property type="protein sequence ID" value="TNN32229.1"/>
    <property type="molecule type" value="Genomic_DNA"/>
</dbReference>
<dbReference type="Gene3D" id="3.40.1090.10">
    <property type="entry name" value="Cytosolic phospholipase A2 catalytic domain"/>
    <property type="match status" value="1"/>
</dbReference>
<evidence type="ECO:0000259" key="4">
    <source>
        <dbReference type="PROSITE" id="PS51210"/>
    </source>
</evidence>
<organism evidence="5 6">
    <name type="scientific">Liparis tanakae</name>
    <name type="common">Tanaka's snailfish</name>
    <dbReference type="NCBI Taxonomy" id="230148"/>
    <lineage>
        <taxon>Eukaryota</taxon>
        <taxon>Metazoa</taxon>
        <taxon>Chordata</taxon>
        <taxon>Craniata</taxon>
        <taxon>Vertebrata</taxon>
        <taxon>Euteleostomi</taxon>
        <taxon>Actinopterygii</taxon>
        <taxon>Neopterygii</taxon>
        <taxon>Teleostei</taxon>
        <taxon>Neoteleostei</taxon>
        <taxon>Acanthomorphata</taxon>
        <taxon>Eupercaria</taxon>
        <taxon>Perciformes</taxon>
        <taxon>Cottioidei</taxon>
        <taxon>Cottales</taxon>
        <taxon>Liparidae</taxon>
        <taxon>Liparis</taxon>
    </lineage>
</organism>
<reference evidence="5 6" key="1">
    <citation type="submission" date="2019-03" db="EMBL/GenBank/DDBJ databases">
        <title>First draft genome of Liparis tanakae, snailfish: a comprehensive survey of snailfish specific genes.</title>
        <authorList>
            <person name="Kim W."/>
            <person name="Song I."/>
            <person name="Jeong J.-H."/>
            <person name="Kim D."/>
            <person name="Kim S."/>
            <person name="Ryu S."/>
            <person name="Song J.Y."/>
            <person name="Lee S.K."/>
        </authorList>
    </citation>
    <scope>NUCLEOTIDE SEQUENCE [LARGE SCALE GENOMIC DNA]</scope>
    <source>
        <tissue evidence="5">Muscle</tissue>
    </source>
</reference>
<gene>
    <name evidence="5" type="primary">pla2g4a_0</name>
    <name evidence="5" type="ORF">EYF80_057610</name>
</gene>
<dbReference type="GO" id="GO:0005794">
    <property type="term" value="C:Golgi apparatus"/>
    <property type="evidence" value="ECO:0007669"/>
    <property type="project" value="TreeGrafter"/>
</dbReference>
<proteinExistence type="predicted"/>
<dbReference type="AlphaFoldDB" id="A0A4Z2ETV7"/>
<dbReference type="GO" id="GO:0005544">
    <property type="term" value="F:calcium-dependent phospholipid binding"/>
    <property type="evidence" value="ECO:0007669"/>
    <property type="project" value="TreeGrafter"/>
</dbReference>
<keyword evidence="1 3" id="KW-0378">Hydrolase</keyword>
<dbReference type="GO" id="GO:0005783">
    <property type="term" value="C:endoplasmic reticulum"/>
    <property type="evidence" value="ECO:0007669"/>
    <property type="project" value="TreeGrafter"/>
</dbReference>
<dbReference type="PANTHER" id="PTHR10728:SF13">
    <property type="entry name" value="CYTOSOLIC PHOSPHOLIPASE A2"/>
    <property type="match status" value="1"/>
</dbReference>
<evidence type="ECO:0000313" key="6">
    <source>
        <dbReference type="Proteomes" id="UP000314294"/>
    </source>
</evidence>
<evidence type="ECO:0000256" key="1">
    <source>
        <dbReference type="ARBA" id="ARBA00022801"/>
    </source>
</evidence>